<dbReference type="InterPro" id="IPR030846">
    <property type="entry name" value="DnaG_bac"/>
</dbReference>
<dbReference type="InterPro" id="IPR037068">
    <property type="entry name" value="DNA_primase_core_N_sf"/>
</dbReference>
<evidence type="ECO:0000256" key="1">
    <source>
        <dbReference type="ARBA" id="ARBA00022478"/>
    </source>
</evidence>
<organism evidence="16 17">
    <name type="scientific">Vibrio aquimaris</name>
    <dbReference type="NCBI Taxonomy" id="2587862"/>
    <lineage>
        <taxon>Bacteria</taxon>
        <taxon>Pseudomonadati</taxon>
        <taxon>Pseudomonadota</taxon>
        <taxon>Gammaproteobacteria</taxon>
        <taxon>Vibrionales</taxon>
        <taxon>Vibrionaceae</taxon>
        <taxon>Vibrio</taxon>
    </lineage>
</organism>
<evidence type="ECO:0000313" key="16">
    <source>
        <dbReference type="EMBL" id="QFT27255.1"/>
    </source>
</evidence>
<evidence type="ECO:0000256" key="14">
    <source>
        <dbReference type="PIRSR" id="PIRSR002811-1"/>
    </source>
</evidence>
<reference evidence="16 17" key="1">
    <citation type="submission" date="2019-10" db="EMBL/GenBank/DDBJ databases">
        <title>Complete genome sequence of Vibrio sp. strain THAF100, isolated from non-filtered water from the water column of tank 6 of a marine aquarium containing stony-coral fragments. Water maintained at 26 degree C.</title>
        <authorList>
            <person name="Ruckert C."/>
            <person name="Franco A."/>
            <person name="Kalinowski J."/>
            <person name="Glaeser S."/>
        </authorList>
    </citation>
    <scope>NUCLEOTIDE SEQUENCE [LARGE SCALE GENOMIC DNA]</scope>
    <source>
        <strain evidence="16 17">THAF100</strain>
    </source>
</reference>
<proteinExistence type="inferred from homology"/>
<dbReference type="SMART" id="SM00766">
    <property type="entry name" value="DnaG_DnaB_bind"/>
    <property type="match status" value="1"/>
</dbReference>
<dbReference type="InterPro" id="IPR006295">
    <property type="entry name" value="DNA_primase_DnaG"/>
</dbReference>
<evidence type="ECO:0000256" key="4">
    <source>
        <dbReference type="ARBA" id="ARBA00022695"/>
    </source>
</evidence>
<dbReference type="SMART" id="SM00400">
    <property type="entry name" value="ZnF_CHCC"/>
    <property type="match status" value="1"/>
</dbReference>
<dbReference type="InterPro" id="IPR050219">
    <property type="entry name" value="DnaG_primase"/>
</dbReference>
<dbReference type="Pfam" id="PF13155">
    <property type="entry name" value="Toprim_2"/>
    <property type="match status" value="1"/>
</dbReference>
<dbReference type="FunFam" id="3.40.1360.10:FF:000002">
    <property type="entry name" value="DNA primase"/>
    <property type="match status" value="1"/>
</dbReference>
<dbReference type="EMBL" id="CP045350">
    <property type="protein sequence ID" value="QFT27255.1"/>
    <property type="molecule type" value="Genomic_DNA"/>
</dbReference>
<accession>A0A5P9CLZ2</accession>
<keyword evidence="6 12" id="KW-0479">Metal-binding</keyword>
<comment type="similarity">
    <text evidence="12 13">Belongs to the DnaG primase family.</text>
</comment>
<dbReference type="GO" id="GO:1990077">
    <property type="term" value="C:primosome complex"/>
    <property type="evidence" value="ECO:0007669"/>
    <property type="project" value="UniProtKB-KW"/>
</dbReference>
<keyword evidence="4 12" id="KW-0548">Nucleotidyltransferase</keyword>
<dbReference type="InterPro" id="IPR013173">
    <property type="entry name" value="DNA_primase_DnaG_DnaB-bd_dom"/>
</dbReference>
<comment type="subunit">
    <text evidence="12">Monomer. Interacts with DnaB.</text>
</comment>
<dbReference type="PROSITE" id="PS50880">
    <property type="entry name" value="TOPRIM"/>
    <property type="match status" value="1"/>
</dbReference>
<keyword evidence="11 12" id="KW-0804">Transcription</keyword>
<comment type="cofactor">
    <cofactor evidence="12 13 14">
        <name>Zn(2+)</name>
        <dbReference type="ChEBI" id="CHEBI:29105"/>
    </cofactor>
    <text evidence="12 13 14">Binds 1 zinc ion per monomer.</text>
</comment>
<evidence type="ECO:0000256" key="3">
    <source>
        <dbReference type="ARBA" id="ARBA00022679"/>
    </source>
</evidence>
<dbReference type="InterPro" id="IPR002694">
    <property type="entry name" value="Znf_CHC2"/>
</dbReference>
<keyword evidence="9" id="KW-0460">Magnesium</keyword>
<evidence type="ECO:0000259" key="15">
    <source>
        <dbReference type="PROSITE" id="PS50880"/>
    </source>
</evidence>
<sequence>MAGQIPRSFIDDLLARLDIVDIIDSRVKLKKKGKNYGACCPFHNEKTPSFSVSQEKQFYHCFGCGAHGNAIDFMMEYERLEFPEAIDELASYLGLDVPREQRQAGRFPSSAPQANNEQKRNLYDLMTGIAQFYRDQLKHSGSKVAIDYLKDRGLTGEIVKKFGIGYVADEWDLVRKNFGHTEQTQAMLVSGGMLIENEKGSRYDRFRGRVMFPIHDRRGRVIGFGGRILGDGTPKYLNSPETPIFHKGKELYGLYEVMQAYREPPQILVVEGYMDVVALAQYGVDYAVASLGTSTTDDHIRQLFRQTDTIVCCYDGDRAGREAARRAMENALQFLNANKVLKVLFLPDGEDPDSFVRKFGKEAIEREIDKADSLIDFLLAEIKKDAPDSDPKRWGTYVATNAAPLLNKATDPSLQAYLWKELTLGTGWSDFQLQKFLNSLITTTTDTKPTPHKDIKRTPMREVIALLIQNPNYAQMVPDLTPVRELSVPGLRLFIEVLEYCHQHPNINTGQLIEYWRNTSHEALLSRLAGWEIPLDEDNEQDIFLDSLDKILAQCVEKQIEDLQAKERSVGLSTEERRELLALMLDLKA</sequence>
<evidence type="ECO:0000256" key="7">
    <source>
        <dbReference type="ARBA" id="ARBA00022771"/>
    </source>
</evidence>
<dbReference type="Gene3D" id="1.10.860.10">
    <property type="entry name" value="DNAb Helicase, Chain A"/>
    <property type="match status" value="1"/>
</dbReference>
<dbReference type="GO" id="GO:0005737">
    <property type="term" value="C:cytoplasm"/>
    <property type="evidence" value="ECO:0007669"/>
    <property type="project" value="TreeGrafter"/>
</dbReference>
<dbReference type="Gene3D" id="3.90.980.10">
    <property type="entry name" value="DNA primase, catalytic core, N-terminal domain"/>
    <property type="match status" value="1"/>
</dbReference>
<dbReference type="EC" id="2.7.7.101" evidence="12"/>
<dbReference type="NCBIfam" id="TIGR01391">
    <property type="entry name" value="dnaG"/>
    <property type="match status" value="1"/>
</dbReference>
<feature type="domain" description="Toprim" evidence="15">
    <location>
        <begin position="265"/>
        <end position="347"/>
    </location>
</feature>
<dbReference type="RefSeq" id="WP_152431273.1">
    <property type="nucleotide sequence ID" value="NZ_CBCSDK010000001.1"/>
</dbReference>
<dbReference type="CDD" id="cd03364">
    <property type="entry name" value="TOPRIM_DnaG_primases"/>
    <property type="match status" value="1"/>
</dbReference>
<dbReference type="GO" id="GO:0008270">
    <property type="term" value="F:zinc ion binding"/>
    <property type="evidence" value="ECO:0007669"/>
    <property type="project" value="UniProtKB-UniRule"/>
</dbReference>
<keyword evidence="1 12" id="KW-0240">DNA-directed RNA polymerase</keyword>
<keyword evidence="5 12" id="KW-0235">DNA replication</keyword>
<dbReference type="PANTHER" id="PTHR30313">
    <property type="entry name" value="DNA PRIMASE"/>
    <property type="match status" value="1"/>
</dbReference>
<keyword evidence="2 12" id="KW-0639">Primosome</keyword>
<dbReference type="Gene3D" id="3.40.1360.10">
    <property type="match status" value="1"/>
</dbReference>
<dbReference type="InterPro" id="IPR034151">
    <property type="entry name" value="TOPRIM_DnaG_bac"/>
</dbReference>
<dbReference type="Proteomes" id="UP000326936">
    <property type="component" value="Chromosome"/>
</dbReference>
<name>A0A5P9CLZ2_9VIBR</name>
<comment type="catalytic activity">
    <reaction evidence="12">
        <text>ssDNA + n NTP = ssDNA/pppN(pN)n-1 hybrid + (n-1) diphosphate.</text>
        <dbReference type="EC" id="2.7.7.101"/>
    </reaction>
</comment>
<dbReference type="AlphaFoldDB" id="A0A5P9CLZ2"/>
<dbReference type="InterPro" id="IPR006171">
    <property type="entry name" value="TOPRIM_dom"/>
</dbReference>
<dbReference type="Pfam" id="PF08278">
    <property type="entry name" value="DnaG_DnaB_bind"/>
    <property type="match status" value="1"/>
</dbReference>
<dbReference type="GO" id="GO:0003677">
    <property type="term" value="F:DNA binding"/>
    <property type="evidence" value="ECO:0007669"/>
    <property type="project" value="UniProtKB-KW"/>
</dbReference>
<comment type="function">
    <text evidence="12 13">RNA polymerase that catalyzes the synthesis of short RNA molecules used as primers for DNA polymerase during DNA replication.</text>
</comment>
<dbReference type="Gene3D" id="3.90.580.10">
    <property type="entry name" value="Zinc finger, CHC2-type domain"/>
    <property type="match status" value="1"/>
</dbReference>
<dbReference type="PANTHER" id="PTHR30313:SF2">
    <property type="entry name" value="DNA PRIMASE"/>
    <property type="match status" value="1"/>
</dbReference>
<dbReference type="Pfam" id="PF08275">
    <property type="entry name" value="DNAG_N"/>
    <property type="match status" value="1"/>
</dbReference>
<dbReference type="PIRSF" id="PIRSF002811">
    <property type="entry name" value="DnaG"/>
    <property type="match status" value="1"/>
</dbReference>
<comment type="domain">
    <text evidence="12">Contains an N-terminal zinc-binding domain, a central core domain that contains the primase activity, and a C-terminal DnaB-binding domain.</text>
</comment>
<keyword evidence="8 12" id="KW-0862">Zinc</keyword>
<evidence type="ECO:0000256" key="12">
    <source>
        <dbReference type="HAMAP-Rule" id="MF_00974"/>
    </source>
</evidence>
<keyword evidence="10 12" id="KW-0238">DNA-binding</keyword>
<dbReference type="SUPFAM" id="SSF57783">
    <property type="entry name" value="Zinc beta-ribbon"/>
    <property type="match status" value="1"/>
</dbReference>
<keyword evidence="7 12" id="KW-0863">Zinc-finger</keyword>
<evidence type="ECO:0000256" key="11">
    <source>
        <dbReference type="ARBA" id="ARBA00023163"/>
    </source>
</evidence>
<dbReference type="SUPFAM" id="SSF56731">
    <property type="entry name" value="DNA primase core"/>
    <property type="match status" value="1"/>
</dbReference>
<dbReference type="GO" id="GO:0003899">
    <property type="term" value="F:DNA-directed RNA polymerase activity"/>
    <property type="evidence" value="ECO:0007669"/>
    <property type="project" value="UniProtKB-UniRule"/>
</dbReference>
<evidence type="ECO:0000256" key="13">
    <source>
        <dbReference type="PIRNR" id="PIRNR002811"/>
    </source>
</evidence>
<dbReference type="FunFam" id="3.90.580.10:FF:000001">
    <property type="entry name" value="DNA primase"/>
    <property type="match status" value="1"/>
</dbReference>
<feature type="zinc finger region" description="CHC2-type" evidence="12 14">
    <location>
        <begin position="40"/>
        <end position="64"/>
    </location>
</feature>
<dbReference type="GO" id="GO:0006269">
    <property type="term" value="P:DNA replication, synthesis of primer"/>
    <property type="evidence" value="ECO:0007669"/>
    <property type="project" value="UniProtKB-UniRule"/>
</dbReference>
<dbReference type="InterPro" id="IPR036977">
    <property type="entry name" value="DNA_primase_Znf_CHC2"/>
</dbReference>
<evidence type="ECO:0000256" key="8">
    <source>
        <dbReference type="ARBA" id="ARBA00022833"/>
    </source>
</evidence>
<dbReference type="HAMAP" id="MF_00974">
    <property type="entry name" value="DNA_primase_DnaG"/>
    <property type="match status" value="1"/>
</dbReference>
<evidence type="ECO:0000256" key="6">
    <source>
        <dbReference type="ARBA" id="ARBA00022723"/>
    </source>
</evidence>
<dbReference type="GO" id="GO:0000428">
    <property type="term" value="C:DNA-directed RNA polymerase complex"/>
    <property type="evidence" value="ECO:0007669"/>
    <property type="project" value="UniProtKB-KW"/>
</dbReference>
<dbReference type="KEGG" id="vaq:FIV01_12515"/>
<dbReference type="OrthoDB" id="9803773at2"/>
<gene>
    <name evidence="12 16" type="primary">dnaG</name>
    <name evidence="16" type="ORF">FIV01_12515</name>
</gene>
<dbReference type="Pfam" id="PF01807">
    <property type="entry name" value="Zn_ribbon_DnaG"/>
    <property type="match status" value="1"/>
</dbReference>
<evidence type="ECO:0000256" key="9">
    <source>
        <dbReference type="ARBA" id="ARBA00022842"/>
    </source>
</evidence>
<dbReference type="FunFam" id="3.90.980.10:FF:000001">
    <property type="entry name" value="DNA primase"/>
    <property type="match status" value="1"/>
</dbReference>
<keyword evidence="17" id="KW-1185">Reference proteome</keyword>
<dbReference type="SUPFAM" id="SSF117023">
    <property type="entry name" value="DNA primase DnaG, C-terminal domain"/>
    <property type="match status" value="1"/>
</dbReference>
<dbReference type="InterPro" id="IPR016136">
    <property type="entry name" value="DNA_helicase_N/primase_C"/>
</dbReference>
<dbReference type="SMART" id="SM00493">
    <property type="entry name" value="TOPRIM"/>
    <property type="match status" value="1"/>
</dbReference>
<evidence type="ECO:0000256" key="10">
    <source>
        <dbReference type="ARBA" id="ARBA00023125"/>
    </source>
</evidence>
<keyword evidence="3 12" id="KW-0808">Transferase</keyword>
<evidence type="ECO:0000256" key="5">
    <source>
        <dbReference type="ARBA" id="ARBA00022705"/>
    </source>
</evidence>
<evidence type="ECO:0000313" key="17">
    <source>
        <dbReference type="Proteomes" id="UP000326936"/>
    </source>
</evidence>
<evidence type="ECO:0000256" key="2">
    <source>
        <dbReference type="ARBA" id="ARBA00022515"/>
    </source>
</evidence>
<protein>
    <recommendedName>
        <fullName evidence="12 13">DNA primase</fullName>
        <ecNumber evidence="12">2.7.7.101</ecNumber>
    </recommendedName>
</protein>
<dbReference type="InterPro" id="IPR013264">
    <property type="entry name" value="DNAG_N"/>
</dbReference>